<dbReference type="Pfam" id="PF07715">
    <property type="entry name" value="Plug"/>
    <property type="match status" value="1"/>
</dbReference>
<dbReference type="InterPro" id="IPR010917">
    <property type="entry name" value="TonB_rcpt_CS"/>
</dbReference>
<evidence type="ECO:0000256" key="2">
    <source>
        <dbReference type="ARBA" id="ARBA00022448"/>
    </source>
</evidence>
<keyword evidence="4" id="KW-0732">Signal</keyword>
<dbReference type="GO" id="GO:0015344">
    <property type="term" value="F:siderophore uptake transmembrane transporter activity"/>
    <property type="evidence" value="ECO:0007669"/>
    <property type="project" value="TreeGrafter"/>
</dbReference>
<dbReference type="SUPFAM" id="SSF49464">
    <property type="entry name" value="Carboxypeptidase regulatory domain-like"/>
    <property type="match status" value="1"/>
</dbReference>
<evidence type="ECO:0000256" key="6">
    <source>
        <dbReference type="ARBA" id="ARBA00023136"/>
    </source>
</evidence>
<dbReference type="Pfam" id="PF13715">
    <property type="entry name" value="CarbopepD_reg_2"/>
    <property type="match status" value="1"/>
</dbReference>
<keyword evidence="3" id="KW-0812">Transmembrane</keyword>
<evidence type="ECO:0000256" key="7">
    <source>
        <dbReference type="ARBA" id="ARBA00023237"/>
    </source>
</evidence>
<feature type="domain" description="TonB-dependent receptor plug" evidence="8">
    <location>
        <begin position="130"/>
        <end position="237"/>
    </location>
</feature>
<dbReference type="GO" id="GO:0044718">
    <property type="term" value="P:siderophore transmembrane transport"/>
    <property type="evidence" value="ECO:0007669"/>
    <property type="project" value="TreeGrafter"/>
</dbReference>
<dbReference type="PANTHER" id="PTHR30069:SF29">
    <property type="entry name" value="HEMOGLOBIN AND HEMOGLOBIN-HAPTOGLOBIN-BINDING PROTEIN 1-RELATED"/>
    <property type="match status" value="1"/>
</dbReference>
<proteinExistence type="predicted"/>
<organism evidence="9">
    <name type="scientific">hydrothermal vent metagenome</name>
    <dbReference type="NCBI Taxonomy" id="652676"/>
    <lineage>
        <taxon>unclassified sequences</taxon>
        <taxon>metagenomes</taxon>
        <taxon>ecological metagenomes</taxon>
    </lineage>
</organism>
<keyword evidence="7" id="KW-0998">Cell outer membrane</keyword>
<evidence type="ECO:0000256" key="3">
    <source>
        <dbReference type="ARBA" id="ARBA00022692"/>
    </source>
</evidence>
<keyword evidence="6" id="KW-0472">Membrane</keyword>
<dbReference type="Gene3D" id="2.170.130.10">
    <property type="entry name" value="TonB-dependent receptor, plug domain"/>
    <property type="match status" value="1"/>
</dbReference>
<evidence type="ECO:0000256" key="1">
    <source>
        <dbReference type="ARBA" id="ARBA00004571"/>
    </source>
</evidence>
<keyword evidence="5" id="KW-0798">TonB box</keyword>
<dbReference type="Gene3D" id="2.60.40.1120">
    <property type="entry name" value="Carboxypeptidase-like, regulatory domain"/>
    <property type="match status" value="1"/>
</dbReference>
<dbReference type="PROSITE" id="PS01156">
    <property type="entry name" value="TONB_DEPENDENT_REC_2"/>
    <property type="match status" value="1"/>
</dbReference>
<dbReference type="EMBL" id="FAXC01000062">
    <property type="protein sequence ID" value="CUV08409.1"/>
    <property type="molecule type" value="Genomic_DNA"/>
</dbReference>
<name>A0A160VEZ4_9ZZZZ</name>
<accession>A0A160VEZ4</accession>
<dbReference type="InterPro" id="IPR037066">
    <property type="entry name" value="Plug_dom_sf"/>
</dbReference>
<dbReference type="PANTHER" id="PTHR30069">
    <property type="entry name" value="TONB-DEPENDENT OUTER MEMBRANE RECEPTOR"/>
    <property type="match status" value="1"/>
</dbReference>
<evidence type="ECO:0000256" key="5">
    <source>
        <dbReference type="ARBA" id="ARBA00023077"/>
    </source>
</evidence>
<gene>
    <name evidence="9" type="ORF">MGWOODY_Mmi551</name>
</gene>
<keyword evidence="2" id="KW-0813">Transport</keyword>
<dbReference type="InterPro" id="IPR039426">
    <property type="entry name" value="TonB-dep_rcpt-like"/>
</dbReference>
<dbReference type="InterPro" id="IPR008969">
    <property type="entry name" value="CarboxyPept-like_regulatory"/>
</dbReference>
<protein>
    <submittedName>
        <fullName evidence="9">Putative outer membrane protein probably involved in nutrient binding</fullName>
    </submittedName>
</protein>
<sequence length="965" mass="105044">MKNRLFLLTFVLSLPLAIFAQDDAVVEEAVWAETGTLAGMVTDVSSGAALPGANVVVEGTDLGAAADASGSYLIENVPAESYTVTASVIGYKSSSESVTVGTGTAVVNFSLATAVLQMSGLEVLASRAGENTPVAYTNVSKAEMEFRLGSQDIPMALNTTPSVYATGQGGGAGDARINVRGFNQRNVAVMINGVPQNDMENGWVYWSNWDGVGDATQSIQLQRGLSAVNLAAPSIGGSMNIITDPTAMESGGLVKQELGAGGFLKTSLNYNTGLINDNMAFSATIVRKTGDGVIDKTWTDAWAYYFGASYALNSTNRFELYAIGAPQRHGQNLYKQNIGAYDHEFAESITGYRAYDTDAIASDGKFKEAGRFFNQNWSPISSSYKGEQYWYMYGDKTRERHDPNYLNERENFFHKPLINLNHFLTINDQMRLSSILYWSGGSGGGTGTYGRIPTTDADGVTGLEDYKFYYGRSPWTRDWDALVEMNSGDDDTVYVDKRVLPRTHGSGNNQSVGILRNSINRQWTIGLISKLNYDMSDDVKLEFGVDWRTAEIEHAREVRDLMGGDYYMDYADDNSPDGKKVGLGDIIAYHNHNTVDWIGFFGQGNYTKDAISAYGMFGLSSITYTHQNHFLVGDPLFEADPISATQLKAGVMYDLGSAMSFLGAIPVLGKVGEQAKVFGNFGNVQKVPILDNVIDDGDGTIASDPSNEVFVSFEVGLNLRSDDGTMAGKINYYNTSWNDRNLVKSVTTGQGSSGDTDLIYLTGVNQKHSGIEVEGQAQLTDMIRLDGSASIGNWFFDGDAVGDYKAYGEEGTVTTTYEYALDGLYVGDMPQQGLALGGTLTPTPGLKVQALFNWYNRNFSDWSPGDREMSGGDADRYQVWEAPSYSKLDLHATFDIPTTFDLGGSTVTMQAFVHVFNALDEIFVQDAVDNSQYNSWGGTGNHDADNAEVFLGHPRYFNAGVTFRF</sequence>
<comment type="subcellular location">
    <subcellularLocation>
        <location evidence="1">Cell outer membrane</location>
        <topology evidence="1">Multi-pass membrane protein</topology>
    </subcellularLocation>
</comment>
<dbReference type="AlphaFoldDB" id="A0A160VEZ4"/>
<evidence type="ECO:0000259" key="8">
    <source>
        <dbReference type="Pfam" id="PF07715"/>
    </source>
</evidence>
<evidence type="ECO:0000256" key="4">
    <source>
        <dbReference type="ARBA" id="ARBA00022729"/>
    </source>
</evidence>
<dbReference type="Gene3D" id="2.40.170.20">
    <property type="entry name" value="TonB-dependent receptor, beta-barrel domain"/>
    <property type="match status" value="1"/>
</dbReference>
<dbReference type="GO" id="GO:0009279">
    <property type="term" value="C:cell outer membrane"/>
    <property type="evidence" value="ECO:0007669"/>
    <property type="project" value="UniProtKB-SubCell"/>
</dbReference>
<dbReference type="InterPro" id="IPR036942">
    <property type="entry name" value="Beta-barrel_TonB_sf"/>
</dbReference>
<evidence type="ECO:0000313" key="9">
    <source>
        <dbReference type="EMBL" id="CUV08409.1"/>
    </source>
</evidence>
<dbReference type="InterPro" id="IPR012910">
    <property type="entry name" value="Plug_dom"/>
</dbReference>
<reference evidence="9" key="1">
    <citation type="submission" date="2015-10" db="EMBL/GenBank/DDBJ databases">
        <authorList>
            <person name="Gilbert D.G."/>
        </authorList>
    </citation>
    <scope>NUCLEOTIDE SEQUENCE</scope>
</reference>
<dbReference type="SUPFAM" id="SSF56935">
    <property type="entry name" value="Porins"/>
    <property type="match status" value="1"/>
</dbReference>